<dbReference type="Gene3D" id="2.40.50.100">
    <property type="match status" value="1"/>
</dbReference>
<gene>
    <name evidence="11" type="ORF">D1164_16755</name>
</gene>
<dbReference type="InterPro" id="IPR011053">
    <property type="entry name" value="Single_hybrid_motif"/>
</dbReference>
<dbReference type="CDD" id="cd06849">
    <property type="entry name" value="lipoyl_domain"/>
    <property type="match status" value="1"/>
</dbReference>
<evidence type="ECO:0000256" key="2">
    <source>
        <dbReference type="ARBA" id="ARBA00007317"/>
    </source>
</evidence>
<dbReference type="PROSITE" id="PS50968">
    <property type="entry name" value="BIOTINYL_LIPOYL"/>
    <property type="match status" value="1"/>
</dbReference>
<dbReference type="SUPFAM" id="SSF51230">
    <property type="entry name" value="Single hybrid motif"/>
    <property type="match status" value="1"/>
</dbReference>
<dbReference type="InterPro" id="IPR023213">
    <property type="entry name" value="CAT-like_dom_sf"/>
</dbReference>
<dbReference type="InterPro" id="IPR004167">
    <property type="entry name" value="PSBD"/>
</dbReference>
<dbReference type="GO" id="GO:0005737">
    <property type="term" value="C:cytoplasm"/>
    <property type="evidence" value="ECO:0007669"/>
    <property type="project" value="TreeGrafter"/>
</dbReference>
<dbReference type="EMBL" id="QWET01000014">
    <property type="protein sequence ID" value="RIH64050.1"/>
    <property type="molecule type" value="Genomic_DNA"/>
</dbReference>
<evidence type="ECO:0000256" key="1">
    <source>
        <dbReference type="ARBA" id="ARBA00001938"/>
    </source>
</evidence>
<dbReference type="Pfam" id="PF00364">
    <property type="entry name" value="Biotin_lipoyl"/>
    <property type="match status" value="1"/>
</dbReference>
<dbReference type="SUPFAM" id="SSF47005">
    <property type="entry name" value="Peripheral subunit-binding domain of 2-oxo acid dehydrogenase complex"/>
    <property type="match status" value="1"/>
</dbReference>
<evidence type="ECO:0000256" key="3">
    <source>
        <dbReference type="ARBA" id="ARBA00011484"/>
    </source>
</evidence>
<evidence type="ECO:0000313" key="12">
    <source>
        <dbReference type="Proteomes" id="UP000266441"/>
    </source>
</evidence>
<keyword evidence="4 7" id="KW-0808">Transferase</keyword>
<evidence type="ECO:0000256" key="8">
    <source>
        <dbReference type="SAM" id="MobiDB-lite"/>
    </source>
</evidence>
<dbReference type="InterPro" id="IPR036625">
    <property type="entry name" value="E3-bd_dom_sf"/>
</dbReference>
<comment type="similarity">
    <text evidence="2 7">Belongs to the 2-oxoacid dehydrogenase family.</text>
</comment>
<dbReference type="Pfam" id="PF02817">
    <property type="entry name" value="E3_binding"/>
    <property type="match status" value="1"/>
</dbReference>
<dbReference type="AlphaFoldDB" id="A0A399D0Z7"/>
<dbReference type="Gene3D" id="4.10.320.10">
    <property type="entry name" value="E3-binding domain"/>
    <property type="match status" value="1"/>
</dbReference>
<reference evidence="11 12" key="1">
    <citation type="journal article" date="2015" name="Int. J. Syst. Evol. Microbiol.">
        <title>Mariniphaga sediminis sp. nov., isolated from coastal sediment.</title>
        <authorList>
            <person name="Wang F.Q."/>
            <person name="Shen Q.Y."/>
            <person name="Chen G.J."/>
            <person name="Du Z.J."/>
        </authorList>
    </citation>
    <scope>NUCLEOTIDE SEQUENCE [LARGE SCALE GENOMIC DNA]</scope>
    <source>
        <strain evidence="11 12">SY21</strain>
    </source>
</reference>
<comment type="caution">
    <text evidence="11">The sequence shown here is derived from an EMBL/GenBank/DDBJ whole genome shotgun (WGS) entry which is preliminary data.</text>
</comment>
<proteinExistence type="inferred from homology"/>
<dbReference type="PANTHER" id="PTHR43178">
    <property type="entry name" value="DIHYDROLIPOAMIDE ACETYLTRANSFERASE COMPONENT OF PYRUVATE DEHYDROGENASE COMPLEX"/>
    <property type="match status" value="1"/>
</dbReference>
<dbReference type="SUPFAM" id="SSF52777">
    <property type="entry name" value="CoA-dependent acyltransferases"/>
    <property type="match status" value="1"/>
</dbReference>
<organism evidence="11 12">
    <name type="scientific">Mariniphaga sediminis</name>
    <dbReference type="NCBI Taxonomy" id="1628158"/>
    <lineage>
        <taxon>Bacteria</taxon>
        <taxon>Pseudomonadati</taxon>
        <taxon>Bacteroidota</taxon>
        <taxon>Bacteroidia</taxon>
        <taxon>Marinilabiliales</taxon>
        <taxon>Prolixibacteraceae</taxon>
        <taxon>Mariniphaga</taxon>
    </lineage>
</organism>
<dbReference type="Proteomes" id="UP000266441">
    <property type="component" value="Unassembled WGS sequence"/>
</dbReference>
<dbReference type="RefSeq" id="WP_119351110.1">
    <property type="nucleotide sequence ID" value="NZ_QWET01000014.1"/>
</dbReference>
<comment type="cofactor">
    <cofactor evidence="1 7">
        <name>(R)-lipoate</name>
        <dbReference type="ChEBI" id="CHEBI:83088"/>
    </cofactor>
</comment>
<comment type="subunit">
    <text evidence="3">Forms a 24-polypeptide structural core with octahedral symmetry.</text>
</comment>
<dbReference type="GO" id="GO:0031405">
    <property type="term" value="F:lipoic acid binding"/>
    <property type="evidence" value="ECO:0007669"/>
    <property type="project" value="TreeGrafter"/>
</dbReference>
<name>A0A399D0Z7_9BACT</name>
<evidence type="ECO:0000259" key="9">
    <source>
        <dbReference type="PROSITE" id="PS50968"/>
    </source>
</evidence>
<dbReference type="InterPro" id="IPR000089">
    <property type="entry name" value="Biotin_lipoyl"/>
</dbReference>
<dbReference type="PANTHER" id="PTHR43178:SF5">
    <property type="entry name" value="LIPOAMIDE ACYLTRANSFERASE COMPONENT OF BRANCHED-CHAIN ALPHA-KETO ACID DEHYDROGENASE COMPLEX, MITOCHONDRIAL"/>
    <property type="match status" value="1"/>
</dbReference>
<dbReference type="GO" id="GO:0016407">
    <property type="term" value="F:acetyltransferase activity"/>
    <property type="evidence" value="ECO:0007669"/>
    <property type="project" value="TreeGrafter"/>
</dbReference>
<evidence type="ECO:0000256" key="6">
    <source>
        <dbReference type="ARBA" id="ARBA00023315"/>
    </source>
</evidence>
<evidence type="ECO:0000313" key="11">
    <source>
        <dbReference type="EMBL" id="RIH64050.1"/>
    </source>
</evidence>
<dbReference type="InterPro" id="IPR050743">
    <property type="entry name" value="2-oxoacid_DH_E2_comp"/>
</dbReference>
<evidence type="ECO:0000256" key="4">
    <source>
        <dbReference type="ARBA" id="ARBA00022679"/>
    </source>
</evidence>
<evidence type="ECO:0000259" key="10">
    <source>
        <dbReference type="PROSITE" id="PS51826"/>
    </source>
</evidence>
<feature type="domain" description="Lipoyl-binding" evidence="9">
    <location>
        <begin position="2"/>
        <end position="77"/>
    </location>
</feature>
<keyword evidence="12" id="KW-1185">Reference proteome</keyword>
<evidence type="ECO:0000256" key="7">
    <source>
        <dbReference type="RuleBase" id="RU003423"/>
    </source>
</evidence>
<dbReference type="PROSITE" id="PS51826">
    <property type="entry name" value="PSBD"/>
    <property type="match status" value="1"/>
</dbReference>
<feature type="region of interest" description="Disordered" evidence="8">
    <location>
        <begin position="175"/>
        <end position="204"/>
    </location>
</feature>
<dbReference type="OrthoDB" id="9805770at2"/>
<dbReference type="InterPro" id="IPR001078">
    <property type="entry name" value="2-oxoacid_DH_actylTfrase"/>
</dbReference>
<dbReference type="Gene3D" id="3.30.559.10">
    <property type="entry name" value="Chloramphenicol acetyltransferase-like domain"/>
    <property type="match status" value="1"/>
</dbReference>
<keyword evidence="6 7" id="KW-0012">Acyltransferase</keyword>
<sequence>MAVPVIMPRQGQSVESCILGEWYRQVGEQVKTGDILFSYETDKATFEEEAKADGELLAVFYREGDEVPVLTNIAVIGKKGENTDEFRPAGETREARNKNESFQAEVNEAETQENKALKGTMENDEFLFPGEEVRIKISPLAKAIAKKSGVSYEKINGTGPNGRIIAKDIEAIMKSGPKQSRKQAHTTPESFVPEPGNREAEMSIGRGKDSVPYNLFYGNDYEEKKISRVRGLIAKTMHTSLQNSAQLTHHMSADARNILSVRKQLKKDFVDGRNPENITINDLVCYAVIRALGKWPQVNTHFLGESMRWFKKIHLGIAVDTERGLMVPVVRNADDLSVRGLSSRISTLAAQCRKGSINPELLEPEAATFTVSNLGNYGVEMFTPIINLPQSAILGVCAVTLRPGDLGEGVYGFVPMVGLSLTYNHQALDGGEATLFLREMKEQIENINDYLL</sequence>
<feature type="domain" description="Peripheral subunit-binding (PSBD)" evidence="10">
    <location>
        <begin position="136"/>
        <end position="173"/>
    </location>
</feature>
<protein>
    <recommendedName>
        <fullName evidence="7">Dihydrolipoamide acetyltransferase component of pyruvate dehydrogenase complex</fullName>
        <ecNumber evidence="7">2.3.1.-</ecNumber>
    </recommendedName>
</protein>
<accession>A0A399D0Z7</accession>
<evidence type="ECO:0000256" key="5">
    <source>
        <dbReference type="ARBA" id="ARBA00022823"/>
    </source>
</evidence>
<keyword evidence="5 7" id="KW-0450">Lipoyl</keyword>
<dbReference type="EC" id="2.3.1.-" evidence="7"/>
<dbReference type="Pfam" id="PF00198">
    <property type="entry name" value="2-oxoacid_dh"/>
    <property type="match status" value="1"/>
</dbReference>